<feature type="region of interest" description="Disordered" evidence="2">
    <location>
        <begin position="461"/>
        <end position="527"/>
    </location>
</feature>
<dbReference type="Proteomes" id="UP001598673">
    <property type="component" value="Unassembled WGS sequence"/>
</dbReference>
<accession>A0ABW6FZW9</accession>
<dbReference type="SMART" id="SM00487">
    <property type="entry name" value="DEXDc"/>
    <property type="match status" value="1"/>
</dbReference>
<dbReference type="Pfam" id="PF00176">
    <property type="entry name" value="SNF2-rel_dom"/>
    <property type="match status" value="1"/>
</dbReference>
<dbReference type="InterPro" id="IPR000330">
    <property type="entry name" value="SNF2_N"/>
</dbReference>
<sequence length="1482" mass="160695">MFVPVRLPLRSRLHSSVMALVSVGGGVRRRRAFVGGIRMAQEVPSWLRRWMVGGGVGTHGLREVLRRLEAQELTPKDIRALLLVRLDGPDGDGIRQRVLEHLQARPHVAVSVLSVHAQMAGLPVPTVDPEPINGRGGLAFRGQAVLELEDGSISGETCVATSKSAVRHAASLSLLNRLVDGRLILNEDTTVAGEGILEPGEPVAAPGGGESSCHWSSMTPHEFLGALTECARLPNPDPQLVGHTLQRARAGLLDDKQLAVVLFRARSAAWDEVRREGVHAATRIPVMLPYVLNQYAALTGVSTGQYGEGIGPDGTKWASFRIIVDGRMRTFGPCYAPGKAARQAVRLEAVSELAGLDPSAGWPDTAVGDSEWLAVTGAATAISVLDVARSRGWISSPQWRDGKATAGISQAWVSCQHDGDTVGATAKGGNRKQARQAAAGALILLLNERARPATAVPAIAVPSSNKGTEPVAEPDSTSVSPLATVPAAPEPRAPQPSSESASSTEPPSAPERPAVVGTSATRDRLPSLDRDTLMTELDDGAYFVFDTTVPTVEAGLLCALSDHVQAAPETTVRRILVGRQGESFSFRCGRISTGDAIALLAGPARERWHDSARVWTRVIHLALDAIARHGIAPALADTNRRGARYPTWRVGAFDADQAELVNQLAGQLEDSPYILGDWARGENVRESVDLVRAVRGMIDAVADYLVSSSGRGHLHGPVPFTGAAYVYDADRISTVQRWVDDAADSDDLDSEAPSLQLTVLPPRPDTAVLEATLQLCRVPGSADTAVDADEVWWDGTVLARFPNGPDLRERVRRRLRLAGRTLPSLEALGADPYPARCWLSAADAALLRGSAADTLTGLGVEVVWDKDWADALSVEAVIEPAESTSPLTGRLGLGELFDRRWRITADGQILNPAELDQLRRAELPWIMRRNRWVMIDDKTQECLRQPKATTIPRAQAMLDVFDGWVTINGRAYACTPADGLAALIGDLRSTDYAEAVRQVSTECSMTLMPHQARAVAWMLRMSQAGFGCLLADDMGLGKTISALAFHQSPRRTGANRPTLVICPSGKLIGQWERDAARFAGLPVIRYWKQKRSLAGLTPATVVVTTYPTLQSSIDELSAVEWGLVVADEAQRTKNGATGAARWIRALPSAMRVALTGTPYENQAGELRTILDWCNPGLFGTPAEFTAQFVRPITDAADERQAAWAHQRIQRILRPFILRRLKDDPALGMNLPGKHETTHLVHLSDRQRGMLEALTADDVEQITRNPNSPAVGQLAKKVIHDQRKITNSPAQYDDLPVEELGLPPHELEDSTPKLTVLRRLVERLRGTGERALVFTHYVYAAKMVHYFLTRLGYTSSLYIGDVGESDREDRIEAFTSGGTQILVATVTTGGVGLDLHCANHVIHFERHWNPAVEAQATDRAYRIGQTRIVNVDYLVTRNSIEDRISALLAAKRDLSNLYLPGGEFDFTKLTAAELVHLVKLRTS</sequence>
<dbReference type="PANTHER" id="PTHR10799">
    <property type="entry name" value="SNF2/RAD54 HELICASE FAMILY"/>
    <property type="match status" value="1"/>
</dbReference>
<dbReference type="PROSITE" id="PS51194">
    <property type="entry name" value="HELICASE_CTER"/>
    <property type="match status" value="1"/>
</dbReference>
<dbReference type="InterPro" id="IPR022138">
    <property type="entry name" value="DUF3670"/>
</dbReference>
<comment type="caution">
    <text evidence="5">The sequence shown here is derived from an EMBL/GenBank/DDBJ whole genome shotgun (WGS) entry which is preliminary data.</text>
</comment>
<evidence type="ECO:0000313" key="5">
    <source>
        <dbReference type="EMBL" id="MFD6792486.1"/>
    </source>
</evidence>
<dbReference type="PROSITE" id="PS51192">
    <property type="entry name" value="HELICASE_ATP_BIND_1"/>
    <property type="match status" value="1"/>
</dbReference>
<dbReference type="Gene3D" id="3.40.50.300">
    <property type="entry name" value="P-loop containing nucleotide triphosphate hydrolases"/>
    <property type="match status" value="1"/>
</dbReference>
<protein>
    <submittedName>
        <fullName evidence="5">SNF2-related protein</fullName>
    </submittedName>
</protein>
<dbReference type="InterPro" id="IPR014001">
    <property type="entry name" value="Helicase_ATP-bd"/>
</dbReference>
<dbReference type="InterPro" id="IPR027417">
    <property type="entry name" value="P-loop_NTPase"/>
</dbReference>
<keyword evidence="6" id="KW-1185">Reference proteome</keyword>
<feature type="domain" description="Helicase C-terminal" evidence="4">
    <location>
        <begin position="1315"/>
        <end position="1469"/>
    </location>
</feature>
<evidence type="ECO:0000256" key="2">
    <source>
        <dbReference type="SAM" id="MobiDB-lite"/>
    </source>
</evidence>
<organism evidence="5 6">
    <name type="scientific">Prauserella salsuginis</name>
    <dbReference type="NCBI Taxonomy" id="387889"/>
    <lineage>
        <taxon>Bacteria</taxon>
        <taxon>Bacillati</taxon>
        <taxon>Actinomycetota</taxon>
        <taxon>Actinomycetes</taxon>
        <taxon>Pseudonocardiales</taxon>
        <taxon>Pseudonocardiaceae</taxon>
        <taxon>Prauserella</taxon>
        <taxon>Prauserella salsuginis group</taxon>
    </lineage>
</organism>
<dbReference type="CDD" id="cd18793">
    <property type="entry name" value="SF2_C_SNF"/>
    <property type="match status" value="1"/>
</dbReference>
<dbReference type="RefSeq" id="WP_258936950.1">
    <property type="nucleotide sequence ID" value="NZ_JANBBF010000010.1"/>
</dbReference>
<evidence type="ECO:0000313" key="6">
    <source>
        <dbReference type="Proteomes" id="UP001598673"/>
    </source>
</evidence>
<gene>
    <name evidence="5" type="ORF">ACFWGY_04060</name>
</gene>
<dbReference type="EMBL" id="JBHXCV010000002">
    <property type="protein sequence ID" value="MFD6792486.1"/>
    <property type="molecule type" value="Genomic_DNA"/>
</dbReference>
<keyword evidence="1" id="KW-0378">Hydrolase</keyword>
<reference evidence="5 6" key="1">
    <citation type="submission" date="2024-09" db="EMBL/GenBank/DDBJ databases">
        <title>The Natural Products Discovery Center: Release of the First 8490 Sequenced Strains for Exploring Actinobacteria Biosynthetic Diversity.</title>
        <authorList>
            <person name="Kalkreuter E."/>
            <person name="Kautsar S.A."/>
            <person name="Yang D."/>
            <person name="Bader C.D."/>
            <person name="Teijaro C.N."/>
            <person name="Fluegel L."/>
            <person name="Davis C.M."/>
            <person name="Simpson J.R."/>
            <person name="Lauterbach L."/>
            <person name="Steele A.D."/>
            <person name="Gui C."/>
            <person name="Meng S."/>
            <person name="Li G."/>
            <person name="Viehrig K."/>
            <person name="Ye F."/>
            <person name="Su P."/>
            <person name="Kiefer A.F."/>
            <person name="Nichols A."/>
            <person name="Cepeda A.J."/>
            <person name="Yan W."/>
            <person name="Fan B."/>
            <person name="Jiang Y."/>
            <person name="Adhikari A."/>
            <person name="Zheng C.-J."/>
            <person name="Schuster L."/>
            <person name="Cowan T.M."/>
            <person name="Smanski M.J."/>
            <person name="Chevrette M.G."/>
            <person name="De Carvalho L.P.S."/>
            <person name="Shen B."/>
        </authorList>
    </citation>
    <scope>NUCLEOTIDE SEQUENCE [LARGE SCALE GENOMIC DNA]</scope>
    <source>
        <strain evidence="5 6">NPDC060353</strain>
    </source>
</reference>
<dbReference type="SMART" id="SM00490">
    <property type="entry name" value="HELICc"/>
    <property type="match status" value="1"/>
</dbReference>
<dbReference type="Pfam" id="PF00271">
    <property type="entry name" value="Helicase_C"/>
    <property type="match status" value="1"/>
</dbReference>
<feature type="domain" description="Helicase ATP-binding" evidence="3">
    <location>
        <begin position="1019"/>
        <end position="1176"/>
    </location>
</feature>
<dbReference type="Pfam" id="PF12419">
    <property type="entry name" value="DUF3670"/>
    <property type="match status" value="1"/>
</dbReference>
<dbReference type="InterPro" id="IPR049730">
    <property type="entry name" value="SNF2/RAD54-like_C"/>
</dbReference>
<dbReference type="SUPFAM" id="SSF52540">
    <property type="entry name" value="P-loop containing nucleoside triphosphate hydrolases"/>
    <property type="match status" value="2"/>
</dbReference>
<evidence type="ECO:0000256" key="1">
    <source>
        <dbReference type="ARBA" id="ARBA00022801"/>
    </source>
</evidence>
<name>A0ABW6FZW9_9PSEU</name>
<evidence type="ECO:0000259" key="4">
    <source>
        <dbReference type="PROSITE" id="PS51194"/>
    </source>
</evidence>
<proteinExistence type="predicted"/>
<evidence type="ECO:0000259" key="3">
    <source>
        <dbReference type="PROSITE" id="PS51192"/>
    </source>
</evidence>
<dbReference type="InterPro" id="IPR038718">
    <property type="entry name" value="SNF2-like_sf"/>
</dbReference>
<dbReference type="Gene3D" id="3.40.50.10810">
    <property type="entry name" value="Tandem AAA-ATPase domain"/>
    <property type="match status" value="1"/>
</dbReference>
<feature type="compositionally biased region" description="Low complexity" evidence="2">
    <location>
        <begin position="495"/>
        <end position="514"/>
    </location>
</feature>
<dbReference type="InterPro" id="IPR001650">
    <property type="entry name" value="Helicase_C-like"/>
</dbReference>